<accession>A0AAV1JKH3</accession>
<evidence type="ECO:0000313" key="1">
    <source>
        <dbReference type="EMBL" id="CAK1549401.1"/>
    </source>
</evidence>
<reference evidence="1 2" key="1">
    <citation type="submission" date="2023-11" db="EMBL/GenBank/DDBJ databases">
        <authorList>
            <person name="Okamura Y."/>
        </authorList>
    </citation>
    <scope>NUCLEOTIDE SEQUENCE [LARGE SCALE GENOMIC DNA]</scope>
</reference>
<proteinExistence type="predicted"/>
<keyword evidence="2" id="KW-1185">Reference proteome</keyword>
<protein>
    <submittedName>
        <fullName evidence="1">Uncharacterized protein</fullName>
    </submittedName>
</protein>
<dbReference type="AlphaFoldDB" id="A0AAV1JKH3"/>
<dbReference type="Proteomes" id="UP001497472">
    <property type="component" value="Unassembled WGS sequence"/>
</dbReference>
<organism evidence="1 2">
    <name type="scientific">Leptosia nina</name>
    <dbReference type="NCBI Taxonomy" id="320188"/>
    <lineage>
        <taxon>Eukaryota</taxon>
        <taxon>Metazoa</taxon>
        <taxon>Ecdysozoa</taxon>
        <taxon>Arthropoda</taxon>
        <taxon>Hexapoda</taxon>
        <taxon>Insecta</taxon>
        <taxon>Pterygota</taxon>
        <taxon>Neoptera</taxon>
        <taxon>Endopterygota</taxon>
        <taxon>Lepidoptera</taxon>
        <taxon>Glossata</taxon>
        <taxon>Ditrysia</taxon>
        <taxon>Papilionoidea</taxon>
        <taxon>Pieridae</taxon>
        <taxon>Pierinae</taxon>
        <taxon>Leptosia</taxon>
    </lineage>
</organism>
<sequence>MSDNCIVIEGIPRRVRVPILVRKLSWYIKGHFSLIGVYADKGSLNKCYITMSPKLYPPYVVKNLNQAAFGPNRLSASICKNPPVRKTPKRVRGLPETLRKMMRIPLEMSPNEVLLSVLNESIEELVYKYTGLVDLSKKTDHKLMENICLTIADRIKKLANTSTILDSAFELSKSYRKAYPHFGDFQLILSTLHAIEDSKGQARSQISEKDLNAQYYQDYVLSNNRSEKIQSICQKYSTRIVKKLTSHILSLKPEPDQMEATLEEAAARARVRNELKNLLPYMQSMIQEVVTKNFAPKQPKIFKVMIYGEPYLPSRQVMEPFLQQYQPHTVSRSEKMFNTTLVKLTKASCYSQLLAKDGHVMIDNCKLIIRPVDVAKYSIPAYIKFDLCNMSSLTRVQDEALTEDTWEEW</sequence>
<dbReference type="EMBL" id="CAVLEF010000011">
    <property type="protein sequence ID" value="CAK1549401.1"/>
    <property type="molecule type" value="Genomic_DNA"/>
</dbReference>
<name>A0AAV1JKH3_9NEOP</name>
<comment type="caution">
    <text evidence="1">The sequence shown here is derived from an EMBL/GenBank/DDBJ whole genome shotgun (WGS) entry which is preliminary data.</text>
</comment>
<evidence type="ECO:0000313" key="2">
    <source>
        <dbReference type="Proteomes" id="UP001497472"/>
    </source>
</evidence>
<gene>
    <name evidence="1" type="ORF">LNINA_LOCUS8700</name>
</gene>